<dbReference type="RefSeq" id="WP_388019762.1">
    <property type="nucleotide sequence ID" value="NZ_JBHUDT010000006.1"/>
</dbReference>
<evidence type="ECO:0000259" key="1">
    <source>
        <dbReference type="PROSITE" id="PS50164"/>
    </source>
</evidence>
<dbReference type="EMBL" id="JBHULK010000006">
    <property type="protein sequence ID" value="MFD2536057.1"/>
    <property type="molecule type" value="Genomic_DNA"/>
</dbReference>
<accession>A0ABW5JXD6</accession>
<name>A0ABW5JXD6_9FLAO</name>
<organism evidence="2 3">
    <name type="scientific">Gelatiniphilus marinus</name>
    <dbReference type="NCBI Taxonomy" id="1759464"/>
    <lineage>
        <taxon>Bacteria</taxon>
        <taxon>Pseudomonadati</taxon>
        <taxon>Bacteroidota</taxon>
        <taxon>Flavobacteriia</taxon>
        <taxon>Flavobacteriales</taxon>
        <taxon>Flavobacteriaceae</taxon>
        <taxon>Gelatiniphilus</taxon>
    </lineage>
</organism>
<evidence type="ECO:0000313" key="2">
    <source>
        <dbReference type="EMBL" id="MFD2536057.1"/>
    </source>
</evidence>
<comment type="caution">
    <text evidence="2">The sequence shown here is derived from an EMBL/GenBank/DDBJ whole genome shotgun (WGS) entry which is preliminary data.</text>
</comment>
<dbReference type="Pfam" id="PF01541">
    <property type="entry name" value="GIY-YIG"/>
    <property type="match status" value="1"/>
</dbReference>
<keyword evidence="3" id="KW-1185">Reference proteome</keyword>
<dbReference type="PROSITE" id="PS50164">
    <property type="entry name" value="GIY_YIG"/>
    <property type="match status" value="1"/>
</dbReference>
<sequence length="62" mass="7378">MNFVYILYSKLLDKFYVGEASNLEERIEQHNYGFYNNAFTNRFQIGCYIIISNVNLGFKPEK</sequence>
<dbReference type="InterPro" id="IPR035901">
    <property type="entry name" value="GIY-YIG_endonuc_sf"/>
</dbReference>
<evidence type="ECO:0000313" key="3">
    <source>
        <dbReference type="Proteomes" id="UP001597441"/>
    </source>
</evidence>
<dbReference type="InterPro" id="IPR000305">
    <property type="entry name" value="GIY-YIG_endonuc"/>
</dbReference>
<dbReference type="SUPFAM" id="SSF82771">
    <property type="entry name" value="GIY-YIG endonuclease"/>
    <property type="match status" value="1"/>
</dbReference>
<reference evidence="3" key="1">
    <citation type="journal article" date="2019" name="Int. J. Syst. Evol. Microbiol.">
        <title>The Global Catalogue of Microorganisms (GCM) 10K type strain sequencing project: providing services to taxonomists for standard genome sequencing and annotation.</title>
        <authorList>
            <consortium name="The Broad Institute Genomics Platform"/>
            <consortium name="The Broad Institute Genome Sequencing Center for Infectious Disease"/>
            <person name="Wu L."/>
            <person name="Ma J."/>
        </authorList>
    </citation>
    <scope>NUCLEOTIDE SEQUENCE [LARGE SCALE GENOMIC DNA]</scope>
    <source>
        <strain evidence="3">KCTC 42903</strain>
    </source>
</reference>
<dbReference type="Gene3D" id="3.40.1440.10">
    <property type="entry name" value="GIY-YIG endonuclease"/>
    <property type="match status" value="1"/>
</dbReference>
<proteinExistence type="predicted"/>
<protein>
    <submittedName>
        <fullName evidence="2">GIY-YIG nuclease family protein</fullName>
    </submittedName>
</protein>
<feature type="domain" description="GIY-YIG" evidence="1">
    <location>
        <begin position="1"/>
        <end position="62"/>
    </location>
</feature>
<gene>
    <name evidence="2" type="ORF">ACFSQS_13155</name>
</gene>
<dbReference type="Proteomes" id="UP001597441">
    <property type="component" value="Unassembled WGS sequence"/>
</dbReference>